<feature type="compositionally biased region" description="Polar residues" evidence="1">
    <location>
        <begin position="268"/>
        <end position="277"/>
    </location>
</feature>
<reference evidence="2 3" key="1">
    <citation type="journal article" date="2017" name="Int. J. Parasitol.">
        <title>The genome of the protozoan parasite Cystoisospora suis and a reverse vaccinology approach to identify vaccine candidates.</title>
        <authorList>
            <person name="Palmieri N."/>
            <person name="Shrestha A."/>
            <person name="Ruttkowski B."/>
            <person name="Beck T."/>
            <person name="Vogl C."/>
            <person name="Tomley F."/>
            <person name="Blake D.P."/>
            <person name="Joachim A."/>
        </authorList>
    </citation>
    <scope>NUCLEOTIDE SEQUENCE [LARGE SCALE GENOMIC DNA]</scope>
    <source>
        <strain evidence="2 3">Wien I</strain>
    </source>
</reference>
<dbReference type="EMBL" id="MIGC01009279">
    <property type="protein sequence ID" value="PHJ15177.1"/>
    <property type="molecule type" value="Genomic_DNA"/>
</dbReference>
<feature type="compositionally biased region" description="Pro residues" evidence="1">
    <location>
        <begin position="46"/>
        <end position="57"/>
    </location>
</feature>
<feature type="region of interest" description="Disordered" evidence="1">
    <location>
        <begin position="30"/>
        <end position="158"/>
    </location>
</feature>
<name>A0A2C6KB80_9APIC</name>
<dbReference type="Proteomes" id="UP000221165">
    <property type="component" value="Unassembled WGS sequence"/>
</dbReference>
<dbReference type="VEuPathDB" id="ToxoDB:CSUI_011012"/>
<evidence type="ECO:0000256" key="1">
    <source>
        <dbReference type="SAM" id="MobiDB-lite"/>
    </source>
</evidence>
<evidence type="ECO:0000313" key="2">
    <source>
        <dbReference type="EMBL" id="PHJ15177.1"/>
    </source>
</evidence>
<sequence length="345" mass="35997">MQQIEQLQGQLAEQDMRLHVLFASRSLQQASLPPAPFSSSSSSALPLPPSSPLPPMSSTPSSNPTKPSSPPSSHHLQGGPAPSKQQGQDQPPHLLVHPVSSSRIALTPTLTPPPPTSTYPSTRHAFPSSSDTPPPTCSPGEGGGGGSHANVYMNGNSKDACLHPTYLPEASLEEALRDPLGHKAAATAACTSSKGALRSSSSSPLAYLSVSNTSHKRSHEGERGSSSSSSSSSILQREGLVDTRREGETRPLDHPHKAMNHAAGPLANVSNSPSILTQVRIGRGYNSSSSSSHHNRTTGAGGNEERRISTAGGEEHLYDSNNYSHKGAGGKSIPVFLLDDEKSSS</sequence>
<feature type="compositionally biased region" description="Basic and acidic residues" evidence="1">
    <location>
        <begin position="303"/>
        <end position="318"/>
    </location>
</feature>
<dbReference type="AlphaFoldDB" id="A0A2C6KB80"/>
<dbReference type="RefSeq" id="XP_067916911.1">
    <property type="nucleotide sequence ID" value="XM_068071113.1"/>
</dbReference>
<feature type="compositionally biased region" description="Low complexity" evidence="1">
    <location>
        <begin position="118"/>
        <end position="131"/>
    </location>
</feature>
<protein>
    <submittedName>
        <fullName evidence="2">Uncharacterized protein</fullName>
    </submittedName>
</protein>
<dbReference type="GeneID" id="94434324"/>
<accession>A0A2C6KB80</accession>
<proteinExistence type="predicted"/>
<evidence type="ECO:0000313" key="3">
    <source>
        <dbReference type="Proteomes" id="UP000221165"/>
    </source>
</evidence>
<organism evidence="2 3">
    <name type="scientific">Cystoisospora suis</name>
    <dbReference type="NCBI Taxonomy" id="483139"/>
    <lineage>
        <taxon>Eukaryota</taxon>
        <taxon>Sar</taxon>
        <taxon>Alveolata</taxon>
        <taxon>Apicomplexa</taxon>
        <taxon>Conoidasida</taxon>
        <taxon>Coccidia</taxon>
        <taxon>Eucoccidiorida</taxon>
        <taxon>Eimeriorina</taxon>
        <taxon>Sarcocystidae</taxon>
        <taxon>Cystoisospora</taxon>
    </lineage>
</organism>
<comment type="caution">
    <text evidence="2">The sequence shown here is derived from an EMBL/GenBank/DDBJ whole genome shotgun (WGS) entry which is preliminary data.</text>
</comment>
<feature type="region of interest" description="Disordered" evidence="1">
    <location>
        <begin position="181"/>
        <end position="345"/>
    </location>
</feature>
<gene>
    <name evidence="2" type="ORF">CSUI_011012</name>
</gene>
<keyword evidence="3" id="KW-1185">Reference proteome</keyword>
<feature type="compositionally biased region" description="Basic and acidic residues" evidence="1">
    <location>
        <begin position="239"/>
        <end position="256"/>
    </location>
</feature>
<feature type="compositionally biased region" description="Low complexity" evidence="1">
    <location>
        <begin position="183"/>
        <end position="211"/>
    </location>
</feature>